<dbReference type="STRING" id="1137799.GZ78_20480"/>
<evidence type="ECO:0000256" key="1">
    <source>
        <dbReference type="ARBA" id="ARBA00009986"/>
    </source>
</evidence>
<dbReference type="eggNOG" id="COG1012">
    <property type="taxonomic scope" value="Bacteria"/>
</dbReference>
<dbReference type="GO" id="GO:0008911">
    <property type="term" value="F:lactaldehyde dehydrogenase (NAD+) activity"/>
    <property type="evidence" value="ECO:0007669"/>
    <property type="project" value="TreeGrafter"/>
</dbReference>
<dbReference type="PANTHER" id="PTHR42991:SF1">
    <property type="entry name" value="ALDEHYDE DEHYDROGENASE"/>
    <property type="match status" value="1"/>
</dbReference>
<gene>
    <name evidence="4" type="ORF">GZ78_20480</name>
</gene>
<dbReference type="InterPro" id="IPR051020">
    <property type="entry name" value="ALDH-related_metabolic_enz"/>
</dbReference>
<dbReference type="Gene3D" id="3.40.309.10">
    <property type="entry name" value="Aldehyde Dehydrogenase, Chain A, domain 2"/>
    <property type="match status" value="1"/>
</dbReference>
<dbReference type="RefSeq" id="WP_051786332.1">
    <property type="nucleotide sequence ID" value="NZ_JOKH01000004.1"/>
</dbReference>
<dbReference type="InterPro" id="IPR015590">
    <property type="entry name" value="Aldehyde_DH_dom"/>
</dbReference>
<dbReference type="OrthoDB" id="9812625at2"/>
<dbReference type="Gene3D" id="3.40.605.10">
    <property type="entry name" value="Aldehyde Dehydrogenase, Chain A, domain 1"/>
    <property type="match status" value="1"/>
</dbReference>
<sequence>MDRYPLLIPHCDEPAGWQDVHNPYDLSVIAQVATCNSGHIEQALTAAHNLFSNKDGWLPVDQRIEIFSKVIHLVSKQKEELAQLAASEGGKPLQDSRVEINRAIDGLKLCIDCMRADNGSMPVVNSTSATRQHLAFTTLEPIGVVVAVSAFNHPFNLIVHQVGPALAAGCPVIVKPSADTPLSCLKLASIFHQAGLPEAWLQVAITGSIPVAEHLVTAQRVSFFSFIGSARIGWMLRSKLAPGTRCALEHGGAAPVIIAEDADLDQAITLLAKGAFYHAGQVCVSTQRIYVHKNLCKAFLKGLSQAANKLVVGDPTDEKTEVGPLIRPGEASRVMDWVNEARGQGATVVCGGQKIRQTCLAPTLLLNPPKTSKVSQNEIFGPVACIYEFSDMDEAIDRANSLPLAFQAAIFSKNQDTILRAYKRLNASAVMVNQHTAFRTDGMPFAGLGESGLGVGGIHHTFRDMQIEKMLVMHSKEL</sequence>
<evidence type="ECO:0000256" key="2">
    <source>
        <dbReference type="ARBA" id="ARBA00023002"/>
    </source>
</evidence>
<dbReference type="PANTHER" id="PTHR42991">
    <property type="entry name" value="ALDEHYDE DEHYDROGENASE"/>
    <property type="match status" value="1"/>
</dbReference>
<dbReference type="AlphaFoldDB" id="A0A081NEX6"/>
<dbReference type="Pfam" id="PF00171">
    <property type="entry name" value="Aldedh"/>
    <property type="match status" value="1"/>
</dbReference>
<evidence type="ECO:0000313" key="5">
    <source>
        <dbReference type="Proteomes" id="UP000028073"/>
    </source>
</evidence>
<dbReference type="SUPFAM" id="SSF53720">
    <property type="entry name" value="ALDH-like"/>
    <property type="match status" value="1"/>
</dbReference>
<dbReference type="Proteomes" id="UP000028073">
    <property type="component" value="Unassembled WGS sequence"/>
</dbReference>
<keyword evidence="2" id="KW-0560">Oxidoreductase</keyword>
<reference evidence="4 5" key="1">
    <citation type="submission" date="2014-06" db="EMBL/GenBank/DDBJ databases">
        <title>Whole Genome Sequences of Three Symbiotic Endozoicomonas Bacteria.</title>
        <authorList>
            <person name="Neave M.J."/>
            <person name="Apprill A."/>
            <person name="Voolstra C.R."/>
        </authorList>
    </citation>
    <scope>NUCLEOTIDE SEQUENCE [LARGE SCALE GENOMIC DNA]</scope>
    <source>
        <strain evidence="4 5">DSM 25634</strain>
    </source>
</reference>
<keyword evidence="5" id="KW-1185">Reference proteome</keyword>
<evidence type="ECO:0000259" key="3">
    <source>
        <dbReference type="Pfam" id="PF00171"/>
    </source>
</evidence>
<feature type="domain" description="Aldehyde dehydrogenase" evidence="3">
    <location>
        <begin position="18"/>
        <end position="466"/>
    </location>
</feature>
<dbReference type="InterPro" id="IPR016162">
    <property type="entry name" value="Ald_DH_N"/>
</dbReference>
<comment type="similarity">
    <text evidence="1">Belongs to the aldehyde dehydrogenase family.</text>
</comment>
<name>A0A081NEX6_9GAMM</name>
<evidence type="ECO:0000313" key="4">
    <source>
        <dbReference type="EMBL" id="KEQ16999.1"/>
    </source>
</evidence>
<dbReference type="EMBL" id="JOKH01000004">
    <property type="protein sequence ID" value="KEQ16999.1"/>
    <property type="molecule type" value="Genomic_DNA"/>
</dbReference>
<dbReference type="InterPro" id="IPR016161">
    <property type="entry name" value="Ald_DH/histidinol_DH"/>
</dbReference>
<organism evidence="4 5">
    <name type="scientific">Endozoicomonas numazuensis</name>
    <dbReference type="NCBI Taxonomy" id="1137799"/>
    <lineage>
        <taxon>Bacteria</taxon>
        <taxon>Pseudomonadati</taxon>
        <taxon>Pseudomonadota</taxon>
        <taxon>Gammaproteobacteria</taxon>
        <taxon>Oceanospirillales</taxon>
        <taxon>Endozoicomonadaceae</taxon>
        <taxon>Endozoicomonas</taxon>
    </lineage>
</organism>
<accession>A0A081NEX6</accession>
<dbReference type="InterPro" id="IPR016163">
    <property type="entry name" value="Ald_DH_C"/>
</dbReference>
<comment type="caution">
    <text evidence="4">The sequence shown here is derived from an EMBL/GenBank/DDBJ whole genome shotgun (WGS) entry which is preliminary data.</text>
</comment>
<proteinExistence type="inferred from homology"/>
<protein>
    <submittedName>
        <fullName evidence="4">Aldehyde dehydrogenase</fullName>
    </submittedName>
</protein>